<reference evidence="2 3" key="1">
    <citation type="submission" date="2019-01" db="EMBL/GenBank/DDBJ databases">
        <title>Senegalimassilia sp. nov. KGMB04484 isolated human feces.</title>
        <authorList>
            <person name="Han K.-I."/>
            <person name="Kim J.-S."/>
            <person name="Lee K.C."/>
            <person name="Suh M.K."/>
            <person name="Eom M.K."/>
            <person name="Lee J.H."/>
            <person name="Park S.-H."/>
            <person name="Kang S.W."/>
            <person name="Park J.-E."/>
            <person name="Oh B.S."/>
            <person name="Yu S.Y."/>
            <person name="Choi S.-H."/>
            <person name="Lee D.H."/>
            <person name="Yoon H."/>
            <person name="Kim B.-Y."/>
            <person name="Lee J.H."/>
            <person name="Lee J.-S."/>
        </authorList>
    </citation>
    <scope>NUCLEOTIDE SEQUENCE [LARGE SCALE GENOMIC DNA]</scope>
    <source>
        <strain evidence="2 3">KGMB04484</strain>
    </source>
</reference>
<proteinExistence type="predicted"/>
<dbReference type="Gene3D" id="3.90.550.10">
    <property type="entry name" value="Spore Coat Polysaccharide Biosynthesis Protein SpsA, Chain A"/>
    <property type="match status" value="1"/>
</dbReference>
<dbReference type="SUPFAM" id="SSF53448">
    <property type="entry name" value="Nucleotide-diphospho-sugar transferases"/>
    <property type="match status" value="1"/>
</dbReference>
<dbReference type="CDD" id="cd00761">
    <property type="entry name" value="Glyco_tranf_GTA_type"/>
    <property type="match status" value="1"/>
</dbReference>
<organism evidence="2 3">
    <name type="scientific">Senegalimassilia faecalis</name>
    <dbReference type="NCBI Taxonomy" id="2509433"/>
    <lineage>
        <taxon>Bacteria</taxon>
        <taxon>Bacillati</taxon>
        <taxon>Actinomycetota</taxon>
        <taxon>Coriobacteriia</taxon>
        <taxon>Coriobacteriales</taxon>
        <taxon>Coriobacteriaceae</taxon>
        <taxon>Senegalimassilia</taxon>
    </lineage>
</organism>
<evidence type="ECO:0000313" key="2">
    <source>
        <dbReference type="EMBL" id="RXZ54531.1"/>
    </source>
</evidence>
<evidence type="ECO:0000313" key="3">
    <source>
        <dbReference type="Proteomes" id="UP000293345"/>
    </source>
</evidence>
<dbReference type="OrthoDB" id="1666828at2"/>
<accession>A0A4Q2K399</accession>
<dbReference type="Pfam" id="PF00535">
    <property type="entry name" value="Glycos_transf_2"/>
    <property type="match status" value="1"/>
</dbReference>
<dbReference type="GO" id="GO:0016758">
    <property type="term" value="F:hexosyltransferase activity"/>
    <property type="evidence" value="ECO:0007669"/>
    <property type="project" value="UniProtKB-ARBA"/>
</dbReference>
<protein>
    <submittedName>
        <fullName evidence="2">Glycosyltransferase family 2 protein</fullName>
    </submittedName>
</protein>
<name>A0A4Q2K399_9ACTN</name>
<dbReference type="PANTHER" id="PTHR22916:SF3">
    <property type="entry name" value="UDP-GLCNAC:BETAGAL BETA-1,3-N-ACETYLGLUCOSAMINYLTRANSFERASE-LIKE PROTEIN 1"/>
    <property type="match status" value="1"/>
</dbReference>
<feature type="domain" description="Glycosyltransferase 2-like" evidence="1">
    <location>
        <begin position="5"/>
        <end position="117"/>
    </location>
</feature>
<comment type="caution">
    <text evidence="2">The sequence shown here is derived from an EMBL/GenBank/DDBJ whole genome shotgun (WGS) entry which is preliminary data.</text>
</comment>
<evidence type="ECO:0000259" key="1">
    <source>
        <dbReference type="Pfam" id="PF00535"/>
    </source>
</evidence>
<dbReference type="AlphaFoldDB" id="A0A4Q2K399"/>
<dbReference type="InterPro" id="IPR001173">
    <property type="entry name" value="Glyco_trans_2-like"/>
</dbReference>
<sequence>MPLISIVIPVYNVERYVSLCLDSLRAQTFSDIEIICVVDGALDRSESVVRMHEALDARVRVISKENGGVSSARNAGIRAASGKYIMFVDPDDCLDKNACKVVFDTFQKTDAEVVTFGAQCLPAFDGNVWLAKCLSTRDVVYDGFDPALLFEENSHPYIWRSAVKKELLLRESIFFNEAIRFGEDEVFHFLLYPLSKKTVLISDCLYYYRVIRDDSLMSSVAHDRILKVKRHLKIASAIFADWKQRGLLDKYPEHMLDWLLEFVLFDIHCVQIFEDREGCGLRDELNEASDALLTLVFDVAPELRDAGLSMGGIDSKIVVSMQESREKGVSWRCTKELADGFAKRLAGSKAYYKQKLGDRLAAFKRALKGVLPLPASSMQEYMMENVERERIERELSDSLQLLQIEYDSKFGLKAAGFEGR</sequence>
<dbReference type="PANTHER" id="PTHR22916">
    <property type="entry name" value="GLYCOSYLTRANSFERASE"/>
    <property type="match status" value="1"/>
</dbReference>
<dbReference type="RefSeq" id="WP_129424997.1">
    <property type="nucleotide sequence ID" value="NZ_SDPW01000001.1"/>
</dbReference>
<keyword evidence="2" id="KW-0808">Transferase</keyword>
<keyword evidence="3" id="KW-1185">Reference proteome</keyword>
<gene>
    <name evidence="2" type="ORF">ET524_08595</name>
</gene>
<dbReference type="EMBL" id="SDPW01000001">
    <property type="protein sequence ID" value="RXZ54531.1"/>
    <property type="molecule type" value="Genomic_DNA"/>
</dbReference>
<dbReference type="Proteomes" id="UP000293345">
    <property type="component" value="Unassembled WGS sequence"/>
</dbReference>
<dbReference type="InterPro" id="IPR029044">
    <property type="entry name" value="Nucleotide-diphossugar_trans"/>
</dbReference>